<keyword evidence="2" id="KW-0472">Membrane</keyword>
<dbReference type="Proteomes" id="UP000078492">
    <property type="component" value="Unassembled WGS sequence"/>
</dbReference>
<sequence length="176" mass="19498">MGSQPPETGGLLNELLAESSTSSVSRAHGNLNERAESKARVRSRGGPTMDWPRPQPESSYLWDQVSQLRCYLYDPTSSHISTSLSRSLVSRSLSSHFSFSPSLSLSLLLLLPLPPAALSVTLLLFSFVLTLFLLSTLLLRFISTRFPVTFPLHCCRARYPPGRSSRYLPTARFALV</sequence>
<keyword evidence="2" id="KW-0812">Transmembrane</keyword>
<evidence type="ECO:0000256" key="1">
    <source>
        <dbReference type="SAM" id="MobiDB-lite"/>
    </source>
</evidence>
<reference evidence="3 4" key="1">
    <citation type="submission" date="2015-09" db="EMBL/GenBank/DDBJ databases">
        <title>Trachymyrmex cornetzi WGS genome.</title>
        <authorList>
            <person name="Nygaard S."/>
            <person name="Hu H."/>
            <person name="Boomsma J."/>
            <person name="Zhang G."/>
        </authorList>
    </citation>
    <scope>NUCLEOTIDE SEQUENCE [LARGE SCALE GENOMIC DNA]</scope>
    <source>
        <strain evidence="3">Tcor2-1</strain>
        <tissue evidence="3">Whole body</tissue>
    </source>
</reference>
<keyword evidence="4" id="KW-1185">Reference proteome</keyword>
<evidence type="ECO:0000313" key="3">
    <source>
        <dbReference type="EMBL" id="KYN15301.1"/>
    </source>
</evidence>
<keyword evidence="2" id="KW-1133">Transmembrane helix</keyword>
<dbReference type="EMBL" id="KQ980581">
    <property type="protein sequence ID" value="KYN15301.1"/>
    <property type="molecule type" value="Genomic_DNA"/>
</dbReference>
<protein>
    <submittedName>
        <fullName evidence="3">Uncharacterized protein</fullName>
    </submittedName>
</protein>
<organism evidence="3 4">
    <name type="scientific">Trachymyrmex cornetzi</name>
    <dbReference type="NCBI Taxonomy" id="471704"/>
    <lineage>
        <taxon>Eukaryota</taxon>
        <taxon>Metazoa</taxon>
        <taxon>Ecdysozoa</taxon>
        <taxon>Arthropoda</taxon>
        <taxon>Hexapoda</taxon>
        <taxon>Insecta</taxon>
        <taxon>Pterygota</taxon>
        <taxon>Neoptera</taxon>
        <taxon>Endopterygota</taxon>
        <taxon>Hymenoptera</taxon>
        <taxon>Apocrita</taxon>
        <taxon>Aculeata</taxon>
        <taxon>Formicoidea</taxon>
        <taxon>Formicidae</taxon>
        <taxon>Myrmicinae</taxon>
        <taxon>Trachymyrmex</taxon>
    </lineage>
</organism>
<accession>A0A195DR29</accession>
<evidence type="ECO:0000256" key="2">
    <source>
        <dbReference type="SAM" id="Phobius"/>
    </source>
</evidence>
<evidence type="ECO:0000313" key="4">
    <source>
        <dbReference type="Proteomes" id="UP000078492"/>
    </source>
</evidence>
<gene>
    <name evidence="3" type="ORF">ALC57_12350</name>
</gene>
<proteinExistence type="predicted"/>
<dbReference type="AlphaFoldDB" id="A0A195DR29"/>
<feature type="region of interest" description="Disordered" evidence="1">
    <location>
        <begin position="1"/>
        <end position="52"/>
    </location>
</feature>
<feature type="transmembrane region" description="Helical" evidence="2">
    <location>
        <begin position="117"/>
        <end position="139"/>
    </location>
</feature>
<name>A0A195DR29_9HYME</name>